<dbReference type="PANTHER" id="PTHR24113">
    <property type="entry name" value="RAN GTPASE-ACTIVATING PROTEIN 1"/>
    <property type="match status" value="1"/>
</dbReference>
<dbReference type="PANTHER" id="PTHR24113:SF12">
    <property type="entry name" value="RAN GTPASE-ACTIVATING PROTEIN 1"/>
    <property type="match status" value="1"/>
</dbReference>
<dbReference type="Proteomes" id="UP001412067">
    <property type="component" value="Unassembled WGS sequence"/>
</dbReference>
<proteinExistence type="predicted"/>
<evidence type="ECO:0000256" key="1">
    <source>
        <dbReference type="ARBA" id="ARBA00022468"/>
    </source>
</evidence>
<dbReference type="InterPro" id="IPR027038">
    <property type="entry name" value="RanGap"/>
</dbReference>
<accession>A0ABR2N5T2</accession>
<evidence type="ECO:0000256" key="3">
    <source>
        <dbReference type="ARBA" id="ARBA00022737"/>
    </source>
</evidence>
<dbReference type="Gene3D" id="3.80.10.10">
    <property type="entry name" value="Ribonuclease Inhibitor"/>
    <property type="match status" value="1"/>
</dbReference>
<organism evidence="4 5">
    <name type="scientific">Platanthera guangdongensis</name>
    <dbReference type="NCBI Taxonomy" id="2320717"/>
    <lineage>
        <taxon>Eukaryota</taxon>
        <taxon>Viridiplantae</taxon>
        <taxon>Streptophyta</taxon>
        <taxon>Embryophyta</taxon>
        <taxon>Tracheophyta</taxon>
        <taxon>Spermatophyta</taxon>
        <taxon>Magnoliopsida</taxon>
        <taxon>Liliopsida</taxon>
        <taxon>Asparagales</taxon>
        <taxon>Orchidaceae</taxon>
        <taxon>Orchidoideae</taxon>
        <taxon>Orchideae</taxon>
        <taxon>Orchidinae</taxon>
        <taxon>Platanthera</taxon>
    </lineage>
</organism>
<dbReference type="SUPFAM" id="SSF52047">
    <property type="entry name" value="RNI-like"/>
    <property type="match status" value="1"/>
</dbReference>
<dbReference type="InterPro" id="IPR001611">
    <property type="entry name" value="Leu-rich_rpt"/>
</dbReference>
<name>A0ABR2N5T2_9ASPA</name>
<keyword evidence="2" id="KW-0433">Leucine-rich repeat</keyword>
<dbReference type="EMBL" id="JBBWWR010000001">
    <property type="protein sequence ID" value="KAK8971481.1"/>
    <property type="molecule type" value="Genomic_DNA"/>
</dbReference>
<evidence type="ECO:0000256" key="2">
    <source>
        <dbReference type="ARBA" id="ARBA00022614"/>
    </source>
</evidence>
<dbReference type="Pfam" id="PF13516">
    <property type="entry name" value="LRR_6"/>
    <property type="match status" value="4"/>
</dbReference>
<dbReference type="InterPro" id="IPR032675">
    <property type="entry name" value="LRR_dom_sf"/>
</dbReference>
<keyword evidence="1" id="KW-0343">GTPase activation</keyword>
<reference evidence="4 5" key="1">
    <citation type="journal article" date="2022" name="Nat. Plants">
        <title>Genomes of leafy and leafless Platanthera orchids illuminate the evolution of mycoheterotrophy.</title>
        <authorList>
            <person name="Li M.H."/>
            <person name="Liu K.W."/>
            <person name="Li Z."/>
            <person name="Lu H.C."/>
            <person name="Ye Q.L."/>
            <person name="Zhang D."/>
            <person name="Wang J.Y."/>
            <person name="Li Y.F."/>
            <person name="Zhong Z.M."/>
            <person name="Liu X."/>
            <person name="Yu X."/>
            <person name="Liu D.K."/>
            <person name="Tu X.D."/>
            <person name="Liu B."/>
            <person name="Hao Y."/>
            <person name="Liao X.Y."/>
            <person name="Jiang Y.T."/>
            <person name="Sun W.H."/>
            <person name="Chen J."/>
            <person name="Chen Y.Q."/>
            <person name="Ai Y."/>
            <person name="Zhai J.W."/>
            <person name="Wu S.S."/>
            <person name="Zhou Z."/>
            <person name="Hsiao Y.Y."/>
            <person name="Wu W.L."/>
            <person name="Chen Y.Y."/>
            <person name="Lin Y.F."/>
            <person name="Hsu J.L."/>
            <person name="Li C.Y."/>
            <person name="Wang Z.W."/>
            <person name="Zhao X."/>
            <person name="Zhong W.Y."/>
            <person name="Ma X.K."/>
            <person name="Ma L."/>
            <person name="Huang J."/>
            <person name="Chen G.Z."/>
            <person name="Huang M.Z."/>
            <person name="Huang L."/>
            <person name="Peng D.H."/>
            <person name="Luo Y.B."/>
            <person name="Zou S.Q."/>
            <person name="Chen S.P."/>
            <person name="Lan S."/>
            <person name="Tsai W.C."/>
            <person name="Van de Peer Y."/>
            <person name="Liu Z.J."/>
        </authorList>
    </citation>
    <scope>NUCLEOTIDE SEQUENCE [LARGE SCALE GENOMIC DNA]</scope>
    <source>
        <strain evidence="4">Lor288</strain>
    </source>
</reference>
<evidence type="ECO:0000313" key="5">
    <source>
        <dbReference type="Proteomes" id="UP001412067"/>
    </source>
</evidence>
<keyword evidence="5" id="KW-1185">Reference proteome</keyword>
<dbReference type="SMART" id="SM00368">
    <property type="entry name" value="LRR_RI"/>
    <property type="match status" value="4"/>
</dbReference>
<sequence>MGWTSDMIFVDWLELGYNPIGPDGAKFLFEIIKFHGKLETLKLAWCQIGAKGAEYVADALKYNTTLSTLDLRGNGLGMMGAVCLARSLKIVNEALTSLDLCFNEIRDTGAFALAQALKSNEDIAVTLLNLASNFLTKYGRVALTEARDHVYEMRERDISIYF</sequence>
<comment type="caution">
    <text evidence="4">The sequence shown here is derived from an EMBL/GenBank/DDBJ whole genome shotgun (WGS) entry which is preliminary data.</text>
</comment>
<gene>
    <name evidence="4" type="ORF">KSP40_PGU010626</name>
</gene>
<evidence type="ECO:0000313" key="4">
    <source>
        <dbReference type="EMBL" id="KAK8971481.1"/>
    </source>
</evidence>
<keyword evidence="3" id="KW-0677">Repeat</keyword>
<protein>
    <submittedName>
        <fullName evidence="4">Uncharacterized protein</fullName>
    </submittedName>
</protein>